<evidence type="ECO:0000313" key="6">
    <source>
        <dbReference type="EMBL" id="KAF4618643.1"/>
    </source>
</evidence>
<reference evidence="6 7" key="1">
    <citation type="submission" date="2019-12" db="EMBL/GenBank/DDBJ databases">
        <authorList>
            <person name="Floudas D."/>
            <person name="Bentzer J."/>
            <person name="Ahren D."/>
            <person name="Johansson T."/>
            <person name="Persson P."/>
            <person name="Tunlid A."/>
        </authorList>
    </citation>
    <scope>NUCLEOTIDE SEQUENCE [LARGE SCALE GENOMIC DNA]</scope>
    <source>
        <strain evidence="6 7">CBS 102.39</strain>
    </source>
</reference>
<dbReference type="GO" id="GO:1990904">
    <property type="term" value="C:ribonucleoprotein complex"/>
    <property type="evidence" value="ECO:0007669"/>
    <property type="project" value="UniProtKB-KW"/>
</dbReference>
<sequence>MLASLRRPATRALSRLSCTASTSTTSGSGRRLMSSSTTTPEKPMTEEEEALAVLNELTSKPNNQVTASESLLPSKPLDLDSMHHYIPPAQSPILQLMTTMIMKDGKYASAATSISQMLLHIHAMTRSPPVPIVTQAVLLASPSVRLRRQKQGGGKTVIKPQALSERQRTRQGIQWLVEAANKKAPTAPGKTIAERLAREVIGILKGTSSVLAKKVEVHGAATVNRGNLPKKF</sequence>
<feature type="region of interest" description="Disordered" evidence="4">
    <location>
        <begin position="1"/>
        <end position="45"/>
    </location>
</feature>
<comment type="caution">
    <text evidence="6">The sequence shown here is derived from an EMBL/GenBank/DDBJ whole genome shotgun (WGS) entry which is preliminary data.</text>
</comment>
<evidence type="ECO:0000256" key="4">
    <source>
        <dbReference type="SAM" id="MobiDB-lite"/>
    </source>
</evidence>
<dbReference type="AlphaFoldDB" id="A0A8H4VQI7"/>
<name>A0A8H4VQI7_9AGAR</name>
<dbReference type="SUPFAM" id="SSF47973">
    <property type="entry name" value="Ribosomal protein S7"/>
    <property type="match status" value="1"/>
</dbReference>
<keyword evidence="2" id="KW-0689">Ribosomal protein</keyword>
<gene>
    <name evidence="6" type="ORF">D9613_009836</name>
</gene>
<evidence type="ECO:0000259" key="5">
    <source>
        <dbReference type="Pfam" id="PF00177"/>
    </source>
</evidence>
<keyword evidence="7" id="KW-1185">Reference proteome</keyword>
<dbReference type="InterPro" id="IPR000235">
    <property type="entry name" value="Ribosomal_uS7"/>
</dbReference>
<dbReference type="InterPro" id="IPR036823">
    <property type="entry name" value="Ribosomal_uS7_dom_sf"/>
</dbReference>
<dbReference type="PIRSF" id="PIRSF002122">
    <property type="entry name" value="RPS7p_RPS7a_RPS5e_RPS7o"/>
    <property type="match status" value="1"/>
</dbReference>
<evidence type="ECO:0000256" key="3">
    <source>
        <dbReference type="ARBA" id="ARBA00023274"/>
    </source>
</evidence>
<dbReference type="Gene3D" id="1.10.455.10">
    <property type="entry name" value="Ribosomal protein S7 domain"/>
    <property type="match status" value="1"/>
</dbReference>
<protein>
    <recommendedName>
        <fullName evidence="5">Small ribosomal subunit protein uS7 domain-containing protein</fullName>
    </recommendedName>
</protein>
<evidence type="ECO:0000313" key="7">
    <source>
        <dbReference type="Proteomes" id="UP000521872"/>
    </source>
</evidence>
<dbReference type="GO" id="GO:0005840">
    <property type="term" value="C:ribosome"/>
    <property type="evidence" value="ECO:0007669"/>
    <property type="project" value="UniProtKB-KW"/>
</dbReference>
<comment type="similarity">
    <text evidence="1">Belongs to the universal ribosomal protein uS7 family.</text>
</comment>
<accession>A0A8H4VQI7</accession>
<dbReference type="CDD" id="cd14868">
    <property type="entry name" value="uS7_Mitochondria_Fungi"/>
    <property type="match status" value="1"/>
</dbReference>
<feature type="compositionally biased region" description="Low complexity" evidence="4">
    <location>
        <begin position="13"/>
        <end position="42"/>
    </location>
</feature>
<dbReference type="GO" id="GO:0006412">
    <property type="term" value="P:translation"/>
    <property type="evidence" value="ECO:0007669"/>
    <property type="project" value="InterPro"/>
</dbReference>
<dbReference type="InterPro" id="IPR047988">
    <property type="entry name" value="Ribosomal_uS7m_fungi"/>
</dbReference>
<dbReference type="Proteomes" id="UP000521872">
    <property type="component" value="Unassembled WGS sequence"/>
</dbReference>
<evidence type="ECO:0000256" key="1">
    <source>
        <dbReference type="ARBA" id="ARBA00007151"/>
    </source>
</evidence>
<proteinExistence type="inferred from homology"/>
<evidence type="ECO:0000256" key="2">
    <source>
        <dbReference type="ARBA" id="ARBA00022980"/>
    </source>
</evidence>
<feature type="domain" description="Small ribosomal subunit protein uS7" evidence="5">
    <location>
        <begin position="89"/>
        <end position="225"/>
    </location>
</feature>
<dbReference type="InterPro" id="IPR023798">
    <property type="entry name" value="Ribosomal_uS7_dom"/>
</dbReference>
<dbReference type="Pfam" id="PF00177">
    <property type="entry name" value="Ribosomal_S7"/>
    <property type="match status" value="1"/>
</dbReference>
<keyword evidence="3" id="KW-0687">Ribonucleoprotein</keyword>
<dbReference type="EMBL" id="JAACJL010000017">
    <property type="protein sequence ID" value="KAF4618643.1"/>
    <property type="molecule type" value="Genomic_DNA"/>
</dbReference>
<organism evidence="6 7">
    <name type="scientific">Agrocybe pediades</name>
    <dbReference type="NCBI Taxonomy" id="84607"/>
    <lineage>
        <taxon>Eukaryota</taxon>
        <taxon>Fungi</taxon>
        <taxon>Dikarya</taxon>
        <taxon>Basidiomycota</taxon>
        <taxon>Agaricomycotina</taxon>
        <taxon>Agaricomycetes</taxon>
        <taxon>Agaricomycetidae</taxon>
        <taxon>Agaricales</taxon>
        <taxon>Agaricineae</taxon>
        <taxon>Strophariaceae</taxon>
        <taxon>Agrocybe</taxon>
    </lineage>
</organism>
<dbReference type="PANTHER" id="PTHR11205">
    <property type="entry name" value="RIBOSOMAL PROTEIN S7"/>
    <property type="match status" value="1"/>
</dbReference>